<feature type="domain" description="HTH psq-type" evidence="14">
    <location>
        <begin position="59"/>
        <end position="110"/>
    </location>
</feature>
<organism evidence="15">
    <name type="scientific">Anopheles atroparvus</name>
    <name type="common">European mosquito</name>
    <dbReference type="NCBI Taxonomy" id="41427"/>
    <lineage>
        <taxon>Eukaryota</taxon>
        <taxon>Metazoa</taxon>
        <taxon>Ecdysozoa</taxon>
        <taxon>Arthropoda</taxon>
        <taxon>Hexapoda</taxon>
        <taxon>Insecta</taxon>
        <taxon>Pterygota</taxon>
        <taxon>Neoptera</taxon>
        <taxon>Endopterygota</taxon>
        <taxon>Diptera</taxon>
        <taxon>Nematocera</taxon>
        <taxon>Culicoidea</taxon>
        <taxon>Culicidae</taxon>
        <taxon>Anophelinae</taxon>
        <taxon>Anopheles</taxon>
    </lineage>
</organism>
<comment type="subunit">
    <text evidence="9">Homomers. Interacts with itself, danr, ey and dac to form a complex (or complexes) containing the RD factors.</text>
</comment>
<keyword evidence="7 11" id="KW-0539">Nucleus</keyword>
<feature type="region of interest" description="Disordered" evidence="12">
    <location>
        <begin position="471"/>
        <end position="544"/>
    </location>
</feature>
<feature type="compositionally biased region" description="Gly residues" evidence="12">
    <location>
        <begin position="381"/>
        <end position="401"/>
    </location>
</feature>
<evidence type="ECO:0000256" key="10">
    <source>
        <dbReference type="ARBA" id="ARBA00074977"/>
    </source>
</evidence>
<evidence type="ECO:0000256" key="3">
    <source>
        <dbReference type="ARBA" id="ARBA00022553"/>
    </source>
</evidence>
<keyword evidence="3" id="KW-0597">Phosphoprotein</keyword>
<dbReference type="GO" id="GO:0048749">
    <property type="term" value="P:compound eye development"/>
    <property type="evidence" value="ECO:0007669"/>
    <property type="project" value="UniProtKB-ARBA"/>
</dbReference>
<feature type="region of interest" description="Disordered" evidence="12">
    <location>
        <begin position="1065"/>
        <end position="1091"/>
    </location>
</feature>
<feature type="region of interest" description="Disordered" evidence="12">
    <location>
        <begin position="956"/>
        <end position="1003"/>
    </location>
</feature>
<accession>A0A182IK39</accession>
<dbReference type="GO" id="GO:0007469">
    <property type="term" value="P:antennal development"/>
    <property type="evidence" value="ECO:0007669"/>
    <property type="project" value="UniProtKB-ARBA"/>
</dbReference>
<dbReference type="PANTHER" id="PTHR33215">
    <property type="entry name" value="PROTEIN DISTAL ANTENNA"/>
    <property type="match status" value="1"/>
</dbReference>
<evidence type="ECO:0000313" key="15">
    <source>
        <dbReference type="EnsemblMetazoa" id="AATE000662-PA.1"/>
    </source>
</evidence>
<evidence type="ECO:0000256" key="4">
    <source>
        <dbReference type="ARBA" id="ARBA00023015"/>
    </source>
</evidence>
<comment type="subcellular location">
    <subcellularLocation>
        <location evidence="1 11">Nucleus</location>
    </subcellularLocation>
</comment>
<dbReference type="InterPro" id="IPR007889">
    <property type="entry name" value="HTH_Psq"/>
</dbReference>
<feature type="compositionally biased region" description="Basic and acidic residues" evidence="12">
    <location>
        <begin position="967"/>
        <end position="977"/>
    </location>
</feature>
<dbReference type="InterPro" id="IPR036388">
    <property type="entry name" value="WH-like_DNA-bd_sf"/>
</dbReference>
<sequence>MANAQERDVRTMALVIGELGLSVLLLLLLGRGSRSGVRTKYHRTARNESLLMMMMATATKGKRPLRHLTATDKIDAIQRIHDGESKASVARDIGVPESTLRGWCKNEEKLRYMSRQSVENAEKLSSEATAAALTAAAAAELFSGPPEKRLKLDSAMFGGNGKLNKYEDSFYKVAAAAAASRGSLNGLDLSGGGGGGGGGGGQMDKSGPLGVSGGDIIMNGLAGSAADFSQFAKTAAEISALSKSKAYGAELSKHHHHHHHGGGDPSKSDHHLSMAAISPLTSLSHLSGMSGLGQSPLALSFNDIATNLNLFAQLNNNHSLATMSSLAGGLNTAAAAAAAAQSLRNVRPKGSGSSAANNNGTSHQHQQQQQQVGGRDTNGSSAGGLGANNGSGGGGGGGGGTEKSSSNGGTSGPSLTVRNLAKLQQQKSSSGELLGNGRDPNAAPVDDALWYWLKSQQTMLGLNNLYSSLPRATSHSPPTPPPPSNAAAHLGLAGGSPTHHQQTLPSSTTHTPQTPPPPLVAPPLVSTPQPTPPSSAPSLTPEDTKNSSWFWQWYKTFGASLMPGGAGGGGAGGASADSKQQQREQQHQAQQAALAAALHHNNNNSLSQQNNNNNSSSHHQKGGGAGSAAAAASLTAAYENILYSQLTKGTTTPSPSDTLNNNHHHHLNHHLGQHHQHHHLHASLSSSEPIDLNIGQQQRQRQHEGDPKPEDLSNHHHHHHLQHGKDGGAGMMVNGDGRRSRYNNPSRPSSASSAASSSISAHHRSEEGGERMGLQSVKVKVHPDELDDEQEEEEESVVQLNRQREIMDDDVELEPKSVQAVGGSGEGDDVALGTEDDREDVEAGANEDELTENHRRQQENEGDEIADDGDDEDIRDGEKGQQSEALTDDGEELKESSAAGAKRRRSSAGASAKEVLDSILYNSNSNDRTIDSTSSPAITPSPIAMVRERSVSPAAIGSSVHNNSSNNHEDELIHKGGADSLTGDDIKSEMSDDSNHTPAPSSSTALLTVASVAVADIRNSTEAVEHGEKFLKWLEACSDPNVTAMQVMQFKYLLNSIKLSAERQQLQTSAASGGTVGGAGSEERTRIRKRK</sequence>
<feature type="compositionally biased region" description="Low complexity" evidence="12">
    <location>
        <begin position="742"/>
        <end position="760"/>
    </location>
</feature>
<evidence type="ECO:0000256" key="1">
    <source>
        <dbReference type="ARBA" id="ARBA00004123"/>
    </source>
</evidence>
<evidence type="ECO:0000256" key="7">
    <source>
        <dbReference type="ARBA" id="ARBA00023242"/>
    </source>
</evidence>
<feature type="compositionally biased region" description="Acidic residues" evidence="12">
    <location>
        <begin position="826"/>
        <end position="850"/>
    </location>
</feature>
<dbReference type="STRING" id="41427.A0A182IK39"/>
<evidence type="ECO:0000256" key="2">
    <source>
        <dbReference type="ARBA" id="ARBA00022473"/>
    </source>
</evidence>
<feature type="compositionally biased region" description="Gly residues" evidence="12">
    <location>
        <begin position="564"/>
        <end position="573"/>
    </location>
</feature>
<name>A0A182IK39_ANOAO</name>
<dbReference type="GO" id="GO:0021556">
    <property type="term" value="P:central nervous system formation"/>
    <property type="evidence" value="ECO:0007669"/>
    <property type="project" value="UniProtKB-ARBA"/>
</dbReference>
<feature type="compositionally biased region" description="Low complexity" evidence="12">
    <location>
        <begin position="587"/>
        <end position="617"/>
    </location>
</feature>
<evidence type="ECO:0000256" key="8">
    <source>
        <dbReference type="ARBA" id="ARBA00058065"/>
    </source>
</evidence>
<evidence type="ECO:0000256" key="5">
    <source>
        <dbReference type="ARBA" id="ARBA00023125"/>
    </source>
</evidence>
<feature type="compositionally biased region" description="Polar residues" evidence="12">
    <location>
        <begin position="647"/>
        <end position="658"/>
    </location>
</feature>
<feature type="compositionally biased region" description="Low complexity" evidence="12">
    <location>
        <begin position="350"/>
        <end position="371"/>
    </location>
</feature>
<dbReference type="Gene3D" id="1.10.10.10">
    <property type="entry name" value="Winged helix-like DNA-binding domain superfamily/Winged helix DNA-binding domain"/>
    <property type="match status" value="1"/>
</dbReference>
<proteinExistence type="predicted"/>
<dbReference type="PROSITE" id="PS50960">
    <property type="entry name" value="HTH_PSQ"/>
    <property type="match status" value="1"/>
</dbReference>
<comment type="function">
    <text evidence="8">Probable transcription factor with a role in the retinal determination (RD) network. Contributes to differentiation of antenna-specific characteristics.</text>
</comment>
<keyword evidence="6" id="KW-0804">Transcription</keyword>
<dbReference type="SUPFAM" id="SSF46689">
    <property type="entry name" value="Homeodomain-like"/>
    <property type="match status" value="1"/>
</dbReference>
<feature type="compositionally biased region" description="Polar residues" evidence="12">
    <location>
        <begin position="683"/>
        <end position="699"/>
    </location>
</feature>
<dbReference type="InterPro" id="IPR051839">
    <property type="entry name" value="RD_transcriptional_regulator"/>
</dbReference>
<evidence type="ECO:0000256" key="9">
    <source>
        <dbReference type="ARBA" id="ARBA00063351"/>
    </source>
</evidence>
<dbReference type="GO" id="GO:0007379">
    <property type="term" value="P:segment specification"/>
    <property type="evidence" value="ECO:0007669"/>
    <property type="project" value="UniProtKB-ARBA"/>
</dbReference>
<dbReference type="AlphaFoldDB" id="A0A182IK39"/>
<dbReference type="GO" id="GO:0005634">
    <property type="term" value="C:nucleus"/>
    <property type="evidence" value="ECO:0007669"/>
    <property type="project" value="UniProtKB-SubCell"/>
</dbReference>
<evidence type="ECO:0000256" key="11">
    <source>
        <dbReference type="PROSITE-ProRule" id="PRU00320"/>
    </source>
</evidence>
<protein>
    <recommendedName>
        <fullName evidence="10">Protein distal antenna</fullName>
    </recommendedName>
</protein>
<keyword evidence="2" id="KW-0217">Developmental protein</keyword>
<keyword evidence="13" id="KW-0812">Transmembrane</keyword>
<reference evidence="15" key="1">
    <citation type="submission" date="2022-08" db="UniProtKB">
        <authorList>
            <consortium name="EnsemblMetazoa"/>
        </authorList>
    </citation>
    <scope>IDENTIFICATION</scope>
    <source>
        <strain evidence="15">EBRO</strain>
    </source>
</reference>
<keyword evidence="4" id="KW-0805">Transcription regulation</keyword>
<evidence type="ECO:0000259" key="14">
    <source>
        <dbReference type="PROSITE" id="PS50960"/>
    </source>
</evidence>
<feature type="compositionally biased region" description="Basic and acidic residues" evidence="12">
    <location>
        <begin position="701"/>
        <end position="714"/>
    </location>
</feature>
<feature type="compositionally biased region" description="Acidic residues" evidence="12">
    <location>
        <begin position="785"/>
        <end position="796"/>
    </location>
</feature>
<keyword evidence="5 11" id="KW-0238">DNA-binding</keyword>
<feature type="compositionally biased region" description="Low complexity" evidence="12">
    <location>
        <begin position="931"/>
        <end position="942"/>
    </location>
</feature>
<feature type="compositionally biased region" description="Acidic residues" evidence="12">
    <location>
        <begin position="860"/>
        <end position="875"/>
    </location>
</feature>
<dbReference type="Pfam" id="PF04218">
    <property type="entry name" value="CENP-B_N"/>
    <property type="match status" value="1"/>
</dbReference>
<keyword evidence="13" id="KW-1133">Transmembrane helix</keyword>
<dbReference type="EnsemblMetazoa" id="AATE000662-RA">
    <property type="protein sequence ID" value="AATE000662-PA.1"/>
    <property type="gene ID" value="AATE000662"/>
</dbReference>
<feature type="region of interest" description="Disordered" evidence="12">
    <location>
        <begin position="250"/>
        <end position="271"/>
    </location>
</feature>
<feature type="region of interest" description="Disordered" evidence="12">
    <location>
        <begin position="647"/>
        <end position="942"/>
    </location>
</feature>
<dbReference type="FunFam" id="1.10.10.10:FF:000293">
    <property type="entry name" value="Tigger transposable element-derived protein 5"/>
    <property type="match status" value="1"/>
</dbReference>
<feature type="compositionally biased region" description="Basic residues" evidence="12">
    <location>
        <begin position="662"/>
        <end position="681"/>
    </location>
</feature>
<dbReference type="GO" id="GO:0003677">
    <property type="term" value="F:DNA binding"/>
    <property type="evidence" value="ECO:0007669"/>
    <property type="project" value="UniProtKB-UniRule"/>
</dbReference>
<dbReference type="VEuPathDB" id="VectorBase:AATE000662"/>
<feature type="region of interest" description="Disordered" evidence="12">
    <location>
        <begin position="341"/>
        <end position="415"/>
    </location>
</feature>
<dbReference type="PANTHER" id="PTHR33215:SF13">
    <property type="entry name" value="PROTEIN DISTAL ANTENNA"/>
    <property type="match status" value="1"/>
</dbReference>
<dbReference type="GO" id="GO:0003700">
    <property type="term" value="F:DNA-binding transcription factor activity"/>
    <property type="evidence" value="ECO:0007669"/>
    <property type="project" value="UniProtKB-ARBA"/>
</dbReference>
<feature type="DNA-binding region" description="H-T-H motif" evidence="11">
    <location>
        <begin position="86"/>
        <end position="106"/>
    </location>
</feature>
<evidence type="ECO:0000256" key="6">
    <source>
        <dbReference type="ARBA" id="ARBA00023163"/>
    </source>
</evidence>
<feature type="transmembrane region" description="Helical" evidence="13">
    <location>
        <begin position="12"/>
        <end position="30"/>
    </location>
</feature>
<evidence type="ECO:0000256" key="12">
    <source>
        <dbReference type="SAM" id="MobiDB-lite"/>
    </source>
</evidence>
<evidence type="ECO:0000256" key="13">
    <source>
        <dbReference type="SAM" id="Phobius"/>
    </source>
</evidence>
<keyword evidence="13" id="KW-0472">Membrane</keyword>
<feature type="compositionally biased region" description="Low complexity" evidence="12">
    <location>
        <begin position="498"/>
        <end position="512"/>
    </location>
</feature>
<feature type="region of interest" description="Disordered" evidence="12">
    <location>
        <begin position="564"/>
        <end position="628"/>
    </location>
</feature>
<feature type="compositionally biased region" description="Basic and acidic residues" evidence="12">
    <location>
        <begin position="984"/>
        <end position="995"/>
    </location>
</feature>
<dbReference type="InterPro" id="IPR009057">
    <property type="entry name" value="Homeodomain-like_sf"/>
</dbReference>